<dbReference type="Proteomes" id="UP000259683">
    <property type="component" value="Segment"/>
</dbReference>
<dbReference type="InterPro" id="IPR015797">
    <property type="entry name" value="NUDIX_hydrolase-like_dom_sf"/>
</dbReference>
<dbReference type="InterPro" id="IPR000086">
    <property type="entry name" value="NUDIX_hydrolase_dom"/>
</dbReference>
<keyword evidence="2" id="KW-0378">Hydrolase</keyword>
<dbReference type="PROSITE" id="PS00893">
    <property type="entry name" value="NUDIX_BOX"/>
    <property type="match status" value="1"/>
</dbReference>
<dbReference type="InterPro" id="IPR020476">
    <property type="entry name" value="Nudix_hydrolase"/>
</dbReference>
<reference evidence="5" key="1">
    <citation type="submission" date="2018-07" db="EMBL/GenBank/DDBJ databases">
        <authorList>
            <person name="Wilson K.M."/>
            <person name="Ely B."/>
        </authorList>
    </citation>
    <scope>NUCLEOTIDE SEQUENCE</scope>
</reference>
<comment type="cofactor">
    <cofactor evidence="1">
        <name>Mg(2+)</name>
        <dbReference type="ChEBI" id="CHEBI:18420"/>
    </cofactor>
</comment>
<feature type="domain" description="Nudix hydrolase" evidence="4">
    <location>
        <begin position="48"/>
        <end position="183"/>
    </location>
</feature>
<organism evidence="5 6">
    <name type="scientific">Caulobacter phage CcrSC</name>
    <dbReference type="NCBI Taxonomy" id="2283272"/>
    <lineage>
        <taxon>Viruses</taxon>
        <taxon>Duplodnaviria</taxon>
        <taxon>Heunggongvirae</taxon>
        <taxon>Uroviricota</taxon>
        <taxon>Caudoviricetes</taxon>
        <taxon>Jeanschmidtviridae</taxon>
        <taxon>Bertelyvirus</taxon>
        <taxon>Bertelyvirus SC</taxon>
    </lineage>
</organism>
<dbReference type="Gene3D" id="3.90.79.10">
    <property type="entry name" value="Nucleoside Triphosphate Pyrophosphohydrolase"/>
    <property type="match status" value="1"/>
</dbReference>
<evidence type="ECO:0000313" key="5">
    <source>
        <dbReference type="EMBL" id="AXQ69900.1"/>
    </source>
</evidence>
<dbReference type="SUPFAM" id="SSF55811">
    <property type="entry name" value="Nudix"/>
    <property type="match status" value="1"/>
</dbReference>
<protein>
    <submittedName>
        <fullName evidence="5">MutT/nudix family protein</fullName>
    </submittedName>
</protein>
<dbReference type="InterPro" id="IPR020084">
    <property type="entry name" value="NUDIX_hydrolase_CS"/>
</dbReference>
<proteinExistence type="predicted"/>
<sequence length="211" mass="23118">MNQPVKHLILHAVEDAGIQGMVRAVLGPDFSSILVPAEMIHEEWDNPEPVAVLLQPVYNEDTGRLGVVLGRRAVAPKVGEWAFPGGFMQRGETPEEGAVRETQEEWGIAGLYGHTARIWKVYPSTGAKPRLLIFCVNGHTLKASEVREILGAQKGDGEMSEFQVFYDPIETAFPIHTTVLAKFFAEAGVGAKEFPMSGYGLIASRSHPPQR</sequence>
<dbReference type="PANTHER" id="PTHR43222:SF12">
    <property type="entry name" value="NUDIX HYDROLASE"/>
    <property type="match status" value="1"/>
</dbReference>
<reference evidence="5" key="2">
    <citation type="submission" date="2021-07" db="EMBL/GenBank/DDBJ databases">
        <title>Giant CbK-like Caulobacter bacteriophages have genetically divergent genomes.</title>
        <authorList>
            <person name="Wilson K."/>
            <person name="Ely B."/>
        </authorList>
    </citation>
    <scope>NUCLEOTIDE SEQUENCE</scope>
</reference>
<evidence type="ECO:0000259" key="4">
    <source>
        <dbReference type="PROSITE" id="PS51462"/>
    </source>
</evidence>
<dbReference type="PANTHER" id="PTHR43222">
    <property type="entry name" value="NUDIX HYDROLASE 23"/>
    <property type="match status" value="1"/>
</dbReference>
<keyword evidence="6" id="KW-1185">Reference proteome</keyword>
<keyword evidence="3" id="KW-0460">Magnesium</keyword>
<dbReference type="Pfam" id="PF00293">
    <property type="entry name" value="NUDIX"/>
    <property type="match status" value="1"/>
</dbReference>
<name>A0A385EE20_9CAUD</name>
<evidence type="ECO:0000256" key="3">
    <source>
        <dbReference type="ARBA" id="ARBA00022842"/>
    </source>
</evidence>
<dbReference type="PRINTS" id="PR00502">
    <property type="entry name" value="NUDIXFAMILY"/>
</dbReference>
<gene>
    <name evidence="5" type="ORF">CcrSC_gp318</name>
</gene>
<accession>A0A385EE20</accession>
<evidence type="ECO:0000313" key="6">
    <source>
        <dbReference type="Proteomes" id="UP000259683"/>
    </source>
</evidence>
<evidence type="ECO:0000256" key="2">
    <source>
        <dbReference type="ARBA" id="ARBA00022801"/>
    </source>
</evidence>
<dbReference type="EMBL" id="MH588547">
    <property type="protein sequence ID" value="AXQ69900.1"/>
    <property type="molecule type" value="Genomic_DNA"/>
</dbReference>
<dbReference type="GO" id="GO:0016787">
    <property type="term" value="F:hydrolase activity"/>
    <property type="evidence" value="ECO:0007669"/>
    <property type="project" value="UniProtKB-KW"/>
</dbReference>
<evidence type="ECO:0000256" key="1">
    <source>
        <dbReference type="ARBA" id="ARBA00001946"/>
    </source>
</evidence>
<dbReference type="PROSITE" id="PS51462">
    <property type="entry name" value="NUDIX"/>
    <property type="match status" value="1"/>
</dbReference>